<dbReference type="Gene3D" id="3.30.70.80">
    <property type="entry name" value="Peptidase S8 propeptide/proteinase inhibitor I9"/>
    <property type="match status" value="1"/>
</dbReference>
<reference evidence="5" key="1">
    <citation type="journal article" date="2014" name="Nat. Commun.">
        <title>Genomic adaptations of the halophilic Dead Sea filamentous fungus Eurotium rubrum.</title>
        <authorList>
            <person name="Kis-Papo T."/>
            <person name="Weig A.R."/>
            <person name="Riley R."/>
            <person name="Persoh D."/>
            <person name="Salamov A."/>
            <person name="Sun H."/>
            <person name="Lipzen A."/>
            <person name="Wasser S.P."/>
            <person name="Rambold G."/>
            <person name="Grigoriev I.V."/>
            <person name="Nevo E."/>
        </authorList>
    </citation>
    <scope>NUCLEOTIDE SEQUENCE [LARGE SCALE GENOMIC DNA]</scope>
    <source>
        <strain evidence="5">CBS 135680</strain>
    </source>
</reference>
<dbReference type="InterPro" id="IPR052471">
    <property type="entry name" value="PBI_I9"/>
</dbReference>
<dbReference type="AlphaFoldDB" id="A0A017STH6"/>
<feature type="chain" id="PRO_5001499872" evidence="3">
    <location>
        <begin position="19"/>
        <end position="90"/>
    </location>
</feature>
<evidence type="ECO:0000256" key="1">
    <source>
        <dbReference type="ARBA" id="ARBA00038069"/>
    </source>
</evidence>
<evidence type="ECO:0000313" key="5">
    <source>
        <dbReference type="Proteomes" id="UP000019804"/>
    </source>
</evidence>
<dbReference type="PANTHER" id="PTHR28288">
    <property type="entry name" value="PROTEASE B INHIBITOR 2"/>
    <property type="match status" value="1"/>
</dbReference>
<dbReference type="SUPFAM" id="SSF54897">
    <property type="entry name" value="Protease propeptides/inhibitors"/>
    <property type="match status" value="1"/>
</dbReference>
<dbReference type="InterPro" id="IPR037045">
    <property type="entry name" value="S8pro/Inhibitor_I9_sf"/>
</dbReference>
<feature type="compositionally biased region" description="Polar residues" evidence="2">
    <location>
        <begin position="66"/>
        <end position="76"/>
    </location>
</feature>
<dbReference type="PANTHER" id="PTHR28288:SF1">
    <property type="entry name" value="INHIBITOR I9 DOMAIN-CONTAINING PROTEIN"/>
    <property type="match status" value="1"/>
</dbReference>
<proteinExistence type="inferred from homology"/>
<dbReference type="GO" id="GO:0004866">
    <property type="term" value="F:endopeptidase inhibitor activity"/>
    <property type="evidence" value="ECO:0007669"/>
    <property type="project" value="TreeGrafter"/>
</dbReference>
<name>A0A017STH6_ASPRC</name>
<organism evidence="4 5">
    <name type="scientific">Aspergillus ruber (strain CBS 135680)</name>
    <dbReference type="NCBI Taxonomy" id="1388766"/>
    <lineage>
        <taxon>Eukaryota</taxon>
        <taxon>Fungi</taxon>
        <taxon>Dikarya</taxon>
        <taxon>Ascomycota</taxon>
        <taxon>Pezizomycotina</taxon>
        <taxon>Eurotiomycetes</taxon>
        <taxon>Eurotiomycetidae</taxon>
        <taxon>Eurotiales</taxon>
        <taxon>Aspergillaceae</taxon>
        <taxon>Aspergillus</taxon>
        <taxon>Aspergillus subgen. Aspergillus</taxon>
    </lineage>
</organism>
<dbReference type="GeneID" id="63695715"/>
<dbReference type="HOGENOM" id="CLU_156026_0_1_1"/>
<feature type="signal peptide" evidence="3">
    <location>
        <begin position="1"/>
        <end position="18"/>
    </location>
</feature>
<evidence type="ECO:0000256" key="2">
    <source>
        <dbReference type="SAM" id="MobiDB-lite"/>
    </source>
</evidence>
<dbReference type="GO" id="GO:0042144">
    <property type="term" value="P:vacuole fusion, non-autophagic"/>
    <property type="evidence" value="ECO:0007669"/>
    <property type="project" value="TreeGrafter"/>
</dbReference>
<dbReference type="OrthoDB" id="3888684at2759"/>
<protein>
    <submittedName>
        <fullName evidence="4">Uncharacterized protein</fullName>
    </submittedName>
</protein>
<comment type="similarity">
    <text evidence="1">Belongs to the protease inhibitor I9 family.</text>
</comment>
<sequence>MKLPLATALVGLLPLAMAKSIIVYYPKGTPPSVIDNGKKFITDAGGSITYDYPTLRGFAADAPDNAVSSFSDQSPNHKPFVEDDQVITVN</sequence>
<dbReference type="EMBL" id="KK088411">
    <property type="protein sequence ID" value="EYE99570.1"/>
    <property type="molecule type" value="Genomic_DNA"/>
</dbReference>
<feature type="region of interest" description="Disordered" evidence="2">
    <location>
        <begin position="66"/>
        <end position="90"/>
    </location>
</feature>
<dbReference type="RefSeq" id="XP_040643258.1">
    <property type="nucleotide sequence ID" value="XM_040780591.1"/>
</dbReference>
<gene>
    <name evidence="4" type="ORF">EURHEDRAFT_407556</name>
</gene>
<evidence type="ECO:0000313" key="4">
    <source>
        <dbReference type="EMBL" id="EYE99570.1"/>
    </source>
</evidence>
<accession>A0A017STH6</accession>
<dbReference type="Proteomes" id="UP000019804">
    <property type="component" value="Unassembled WGS sequence"/>
</dbReference>
<keyword evidence="5" id="KW-1185">Reference proteome</keyword>
<evidence type="ECO:0000256" key="3">
    <source>
        <dbReference type="SAM" id="SignalP"/>
    </source>
</evidence>
<keyword evidence="3" id="KW-0732">Signal</keyword>